<dbReference type="AlphaFoldDB" id="A0A419T1D2"/>
<accession>A0A419T1D2</accession>
<evidence type="ECO:0000313" key="3">
    <source>
        <dbReference type="Proteomes" id="UP000284177"/>
    </source>
</evidence>
<sequence length="264" mass="30714">MKKISLLLIVFFIYTCSSSPLSFAINDDYTINIPKETRDRLEKEDTYILNTVRIIPSKLTGKILKTENTNLNRDTTDLGDIETSTYAPVPTYGTVNIIDTLGDESGYTTTTDKSFTSFKTFKYASIKIIEKIPGIGDVYKIGSDIYSALKAIYSDLSTINRSKQVDVETRYAYRYFWHDLYVYDYSDSWKWVGESLSKYYYKHYAMFAYLDSVGEFRWKAYSFSHNNGFPPEEIAKAPNYMDYSSLADIAYECWIYDKTYRESY</sequence>
<feature type="chain" id="PRO_5019125534" evidence="1">
    <location>
        <begin position="25"/>
        <end position="264"/>
    </location>
</feature>
<evidence type="ECO:0000256" key="1">
    <source>
        <dbReference type="SAM" id="SignalP"/>
    </source>
</evidence>
<dbReference type="Proteomes" id="UP000284177">
    <property type="component" value="Unassembled WGS sequence"/>
</dbReference>
<gene>
    <name evidence="2" type="ORF">BET03_03810</name>
</gene>
<feature type="signal peptide" evidence="1">
    <location>
        <begin position="1"/>
        <end position="24"/>
    </location>
</feature>
<comment type="caution">
    <text evidence="2">The sequence shown here is derived from an EMBL/GenBank/DDBJ whole genome shotgun (WGS) entry which is preliminary data.</text>
</comment>
<dbReference type="RefSeq" id="WP_120169698.1">
    <property type="nucleotide sequence ID" value="NZ_MCIB01000023.1"/>
</dbReference>
<keyword evidence="1" id="KW-0732">Signal</keyword>
<reference evidence="2 3" key="1">
    <citation type="submission" date="2016-08" db="EMBL/GenBank/DDBJ databases">
        <title>Novel Firmicutes and Novel Genomes.</title>
        <authorList>
            <person name="Poppleton D.I."/>
            <person name="Gribaldo S."/>
        </authorList>
    </citation>
    <scope>NUCLEOTIDE SEQUENCE [LARGE SCALE GENOMIC DNA]</scope>
    <source>
        <strain evidence="2 3">CTT3</strain>
    </source>
</reference>
<name>A0A419T1D2_9FIRM</name>
<proteinExistence type="predicted"/>
<evidence type="ECO:0000313" key="2">
    <source>
        <dbReference type="EMBL" id="RKD31263.1"/>
    </source>
</evidence>
<dbReference type="OrthoDB" id="1730676at2"/>
<keyword evidence="3" id="KW-1185">Reference proteome</keyword>
<organism evidence="2 3">
    <name type="scientific">Thermohalobacter berrensis</name>
    <dbReference type="NCBI Taxonomy" id="99594"/>
    <lineage>
        <taxon>Bacteria</taxon>
        <taxon>Bacillati</taxon>
        <taxon>Bacillota</taxon>
        <taxon>Tissierellia</taxon>
        <taxon>Tissierellales</taxon>
        <taxon>Thermohalobacteraceae</taxon>
        <taxon>Thermohalobacter</taxon>
    </lineage>
</organism>
<dbReference type="EMBL" id="MCIB01000023">
    <property type="protein sequence ID" value="RKD31263.1"/>
    <property type="molecule type" value="Genomic_DNA"/>
</dbReference>
<protein>
    <submittedName>
        <fullName evidence="2">Uncharacterized protein</fullName>
    </submittedName>
</protein>